<dbReference type="GO" id="GO:0008986">
    <property type="term" value="F:pyruvate, water dikinase activity"/>
    <property type="evidence" value="ECO:0007669"/>
    <property type="project" value="InterPro"/>
</dbReference>
<feature type="domain" description="PEP-utilising enzyme mobile" evidence="4">
    <location>
        <begin position="133"/>
        <end position="204"/>
    </location>
</feature>
<keyword evidence="3" id="KW-0067">ATP-binding</keyword>
<dbReference type="Gene3D" id="3.50.30.10">
    <property type="entry name" value="Phosphohistidine domain"/>
    <property type="match status" value="1"/>
</dbReference>
<evidence type="ECO:0000313" key="5">
    <source>
        <dbReference type="EMBL" id="PIW37177.1"/>
    </source>
</evidence>
<comment type="caution">
    <text evidence="5">The sequence shown here is derived from an EMBL/GenBank/DDBJ whole genome shotgun (WGS) entry which is preliminary data.</text>
</comment>
<evidence type="ECO:0000256" key="1">
    <source>
        <dbReference type="ARBA" id="ARBA00007837"/>
    </source>
</evidence>
<dbReference type="SUPFAM" id="SSF52009">
    <property type="entry name" value="Phosphohistidine domain"/>
    <property type="match status" value="1"/>
</dbReference>
<proteinExistence type="inferred from homology"/>
<dbReference type="GO" id="GO:0005524">
    <property type="term" value="F:ATP binding"/>
    <property type="evidence" value="ECO:0007669"/>
    <property type="project" value="UniProtKB-KW"/>
</dbReference>
<dbReference type="PANTHER" id="PTHR43030:SF1">
    <property type="entry name" value="PHOSPHOENOLPYRUVATE SYNTHASE"/>
    <property type="match status" value="1"/>
</dbReference>
<dbReference type="Proteomes" id="UP000230292">
    <property type="component" value="Unassembled WGS sequence"/>
</dbReference>
<dbReference type="EMBL" id="PFGC01000020">
    <property type="protein sequence ID" value="PIW37177.1"/>
    <property type="molecule type" value="Genomic_DNA"/>
</dbReference>
<evidence type="ECO:0000256" key="2">
    <source>
        <dbReference type="ARBA" id="ARBA00022741"/>
    </source>
</evidence>
<dbReference type="AlphaFoldDB" id="A0A2M7H4M0"/>
<evidence type="ECO:0000259" key="4">
    <source>
        <dbReference type="Pfam" id="PF00391"/>
    </source>
</evidence>
<name>A0A2M7H4M0_9BACT</name>
<dbReference type="InterPro" id="IPR036637">
    <property type="entry name" value="Phosphohistidine_dom_sf"/>
</dbReference>
<gene>
    <name evidence="5" type="ORF">COW24_01680</name>
</gene>
<dbReference type="InterPro" id="IPR006319">
    <property type="entry name" value="PEP_synth"/>
</dbReference>
<sequence length="210" mass="22696">MTEDFTWWQDERKKATMLNIHVGMFLLTEISKRISIDCDLLLYALAPEISALIGGNGPTANDLAERRRGSVYLFTPEHSVVLTGAEVVAEVKKIMTPDPAYDVPGDIRGLIANTGKVRGTAKVLSSVDQISKIKDGDVLVAVMTRPDYVPAMKRASAIVTDEGGITSHAAVVSRELGIPCIIGTKFATTVFSDGDTIEVNANHGWVRKIA</sequence>
<organism evidence="5 6">
    <name type="scientific">Candidatus Kerfeldbacteria bacterium CG15_BIG_FIL_POST_REV_8_21_14_020_45_12</name>
    <dbReference type="NCBI Taxonomy" id="2014247"/>
    <lineage>
        <taxon>Bacteria</taxon>
        <taxon>Candidatus Kerfeldiibacteriota</taxon>
    </lineage>
</organism>
<dbReference type="PANTHER" id="PTHR43030">
    <property type="entry name" value="PHOSPHOENOLPYRUVATE SYNTHASE"/>
    <property type="match status" value="1"/>
</dbReference>
<evidence type="ECO:0000313" key="6">
    <source>
        <dbReference type="Proteomes" id="UP000230292"/>
    </source>
</evidence>
<reference evidence="5 6" key="1">
    <citation type="submission" date="2017-09" db="EMBL/GenBank/DDBJ databases">
        <title>Depth-based differentiation of microbial function through sediment-hosted aquifers and enrichment of novel symbionts in the deep terrestrial subsurface.</title>
        <authorList>
            <person name="Probst A.J."/>
            <person name="Ladd B."/>
            <person name="Jarett J.K."/>
            <person name="Geller-Mcgrath D.E."/>
            <person name="Sieber C.M."/>
            <person name="Emerson J.B."/>
            <person name="Anantharaman K."/>
            <person name="Thomas B.C."/>
            <person name="Malmstrom R."/>
            <person name="Stieglmeier M."/>
            <person name="Klingl A."/>
            <person name="Woyke T."/>
            <person name="Ryan C.M."/>
            <person name="Banfield J.F."/>
        </authorList>
    </citation>
    <scope>NUCLEOTIDE SEQUENCE [LARGE SCALE GENOMIC DNA]</scope>
    <source>
        <strain evidence="5">CG15_BIG_FIL_POST_REV_8_21_14_020_45_12</strain>
    </source>
</reference>
<dbReference type="InterPro" id="IPR008279">
    <property type="entry name" value="PEP-util_enz_mobile_dom"/>
</dbReference>
<dbReference type="InterPro" id="IPR018274">
    <property type="entry name" value="PEP_util_AS"/>
</dbReference>
<dbReference type="Pfam" id="PF00391">
    <property type="entry name" value="PEP-utilizers"/>
    <property type="match status" value="1"/>
</dbReference>
<comment type="similarity">
    <text evidence="1">Belongs to the PEP-utilizing enzyme family.</text>
</comment>
<evidence type="ECO:0000256" key="3">
    <source>
        <dbReference type="ARBA" id="ARBA00022840"/>
    </source>
</evidence>
<dbReference type="PROSITE" id="PS00370">
    <property type="entry name" value="PEP_ENZYMES_PHOS_SITE"/>
    <property type="match status" value="1"/>
</dbReference>
<accession>A0A2M7H4M0</accession>
<keyword evidence="2" id="KW-0547">Nucleotide-binding</keyword>
<protein>
    <recommendedName>
        <fullName evidence="4">PEP-utilising enzyme mobile domain-containing protein</fullName>
    </recommendedName>
</protein>